<dbReference type="SUPFAM" id="SSF51445">
    <property type="entry name" value="(Trans)glycosidases"/>
    <property type="match status" value="1"/>
</dbReference>
<evidence type="ECO:0000259" key="7">
    <source>
        <dbReference type="Pfam" id="PF21365"/>
    </source>
</evidence>
<evidence type="ECO:0000313" key="8">
    <source>
        <dbReference type="EMBL" id="OUO02552.1"/>
    </source>
</evidence>
<dbReference type="PANTHER" id="PTHR43053">
    <property type="entry name" value="GLYCOSIDASE FAMILY 31"/>
    <property type="match status" value="1"/>
</dbReference>
<name>A0A1Y3YYX0_9BACE</name>
<evidence type="ECO:0000256" key="5">
    <source>
        <dbReference type="SAM" id="SignalP"/>
    </source>
</evidence>
<feature type="chain" id="PRO_5012847839" evidence="5">
    <location>
        <begin position="20"/>
        <end position="528"/>
    </location>
</feature>
<dbReference type="SUPFAM" id="SSF51011">
    <property type="entry name" value="Glycosyl hydrolase domain"/>
    <property type="match status" value="1"/>
</dbReference>
<comment type="caution">
    <text evidence="8">The sequence shown here is derived from an EMBL/GenBank/DDBJ whole genome shotgun (WGS) entry which is preliminary data.</text>
</comment>
<keyword evidence="2 4" id="KW-0378">Hydrolase</keyword>
<comment type="similarity">
    <text evidence="1 4">Belongs to the glycosyl hydrolase 31 family.</text>
</comment>
<proteinExistence type="inferred from homology"/>
<dbReference type="InterPro" id="IPR013780">
    <property type="entry name" value="Glyco_hydro_b"/>
</dbReference>
<dbReference type="EMBL" id="NFII01000002">
    <property type="protein sequence ID" value="OUO02552.1"/>
    <property type="molecule type" value="Genomic_DNA"/>
</dbReference>
<dbReference type="InterPro" id="IPR050985">
    <property type="entry name" value="Alpha-glycosidase_related"/>
</dbReference>
<dbReference type="Pfam" id="PF21365">
    <property type="entry name" value="Glyco_hydro_31_3rd"/>
    <property type="match status" value="1"/>
</dbReference>
<dbReference type="Gene3D" id="3.20.20.80">
    <property type="entry name" value="Glycosidases"/>
    <property type="match status" value="1"/>
</dbReference>
<evidence type="ECO:0000256" key="2">
    <source>
        <dbReference type="ARBA" id="ARBA00022801"/>
    </source>
</evidence>
<dbReference type="InterPro" id="IPR017853">
    <property type="entry name" value="GH"/>
</dbReference>
<protein>
    <submittedName>
        <fullName evidence="8">Glycoside hydrolase</fullName>
    </submittedName>
</protein>
<dbReference type="PANTHER" id="PTHR43053:SF4">
    <property type="entry name" value="MYOGENESIS-REGULATING GLYCOSIDASE"/>
    <property type="match status" value="1"/>
</dbReference>
<evidence type="ECO:0000256" key="3">
    <source>
        <dbReference type="ARBA" id="ARBA00023295"/>
    </source>
</evidence>
<keyword evidence="3 4" id="KW-0326">Glycosidase</keyword>
<dbReference type="Gene3D" id="2.60.40.1180">
    <property type="entry name" value="Golgi alpha-mannosidase II"/>
    <property type="match status" value="1"/>
</dbReference>
<dbReference type="RefSeq" id="WP_087425429.1">
    <property type="nucleotide sequence ID" value="NZ_NFII01000002.1"/>
</dbReference>
<dbReference type="GO" id="GO:0005975">
    <property type="term" value="P:carbohydrate metabolic process"/>
    <property type="evidence" value="ECO:0007669"/>
    <property type="project" value="InterPro"/>
</dbReference>
<dbReference type="InterPro" id="IPR048395">
    <property type="entry name" value="Glyco_hydro_31_C"/>
</dbReference>
<feature type="domain" description="Glycosyl hydrolase family 31 C-terminal" evidence="7">
    <location>
        <begin position="448"/>
        <end position="526"/>
    </location>
</feature>
<dbReference type="InterPro" id="IPR000322">
    <property type="entry name" value="Glyco_hydro_31_TIM"/>
</dbReference>
<dbReference type="AlphaFoldDB" id="A0A1Y3YYX0"/>
<evidence type="ECO:0000256" key="4">
    <source>
        <dbReference type="RuleBase" id="RU361185"/>
    </source>
</evidence>
<evidence type="ECO:0000313" key="9">
    <source>
        <dbReference type="Proteomes" id="UP000195386"/>
    </source>
</evidence>
<keyword evidence="5" id="KW-0732">Signal</keyword>
<sequence>MKKVFLIILVLCSTFSVVAQQYDTAVSPLKGEKWWGGLVALGSQMPFSSTTEWYDLGRKNLNNQVVPLLLSSEGRYIWSEQPFRFRLQNDTLLLHSDYEKLNVISAGKTLKDAYLNASANYFPPSGKLPEEIFFSKPQYNTWIELMYNQNQVDIERYAQDILANNFPTGIFMIDDNWQKYYGNFDFKQEKFPDSAGMIERLHKQGFKVMVWISPFVSADSPEYRFLAQKGYLVKEKDGVTPAMIYWWNGVSACYDMTNPEASAYLETQLCNAQKKYGIDGYKFDAGDVAHFTDEYTFYDSNANACTFSQKWAELGLKFSYNEFRTSYKLGGQPLVQRLGDKSYSWSASALLIPDMVAAGLLGHAYTCPDMIGGGEFGSFLDIDTDNFDQELIVRSCQIHAFMPMMQFSVAPWRILDREHLDICCKFARFHEQMGNYLLQMAVHASQTGEPIVRHLEYAFPHQGFTDCHDQFMVGDKYLVAPMVTKGTYRKVKLPKGEWRDDMGKKFRGPKTIEIEVPLERLPYFERIK</sequence>
<gene>
    <name evidence="8" type="ORF">B5F97_03285</name>
</gene>
<accession>A0A1Y3YYX0</accession>
<dbReference type="Pfam" id="PF01055">
    <property type="entry name" value="Glyco_hydro_31_2nd"/>
    <property type="match status" value="1"/>
</dbReference>
<feature type="domain" description="Glycoside hydrolase family 31 TIM barrel" evidence="6">
    <location>
        <begin position="145"/>
        <end position="412"/>
    </location>
</feature>
<feature type="signal peptide" evidence="5">
    <location>
        <begin position="1"/>
        <end position="19"/>
    </location>
</feature>
<evidence type="ECO:0000259" key="6">
    <source>
        <dbReference type="Pfam" id="PF01055"/>
    </source>
</evidence>
<reference evidence="9" key="1">
    <citation type="submission" date="2017-04" db="EMBL/GenBank/DDBJ databases">
        <title>Function of individual gut microbiota members based on whole genome sequencing of pure cultures obtained from chicken caecum.</title>
        <authorList>
            <person name="Medvecky M."/>
            <person name="Cejkova D."/>
            <person name="Polansky O."/>
            <person name="Karasova D."/>
            <person name="Kubasova T."/>
            <person name="Cizek A."/>
            <person name="Rychlik I."/>
        </authorList>
    </citation>
    <scope>NUCLEOTIDE SEQUENCE [LARGE SCALE GENOMIC DNA]</scope>
    <source>
        <strain evidence="9">An43</strain>
    </source>
</reference>
<dbReference type="Proteomes" id="UP000195386">
    <property type="component" value="Unassembled WGS sequence"/>
</dbReference>
<organism evidence="8 9">
    <name type="scientific">Bacteroides clarus</name>
    <dbReference type="NCBI Taxonomy" id="626929"/>
    <lineage>
        <taxon>Bacteria</taxon>
        <taxon>Pseudomonadati</taxon>
        <taxon>Bacteroidota</taxon>
        <taxon>Bacteroidia</taxon>
        <taxon>Bacteroidales</taxon>
        <taxon>Bacteroidaceae</taxon>
        <taxon>Bacteroides</taxon>
    </lineage>
</organism>
<dbReference type="CDD" id="cd06592">
    <property type="entry name" value="GH31_NET37"/>
    <property type="match status" value="1"/>
</dbReference>
<dbReference type="GO" id="GO:0004553">
    <property type="term" value="F:hydrolase activity, hydrolyzing O-glycosyl compounds"/>
    <property type="evidence" value="ECO:0007669"/>
    <property type="project" value="InterPro"/>
</dbReference>
<evidence type="ECO:0000256" key="1">
    <source>
        <dbReference type="ARBA" id="ARBA00007806"/>
    </source>
</evidence>